<dbReference type="EMBL" id="MT144525">
    <property type="protein sequence ID" value="QJA54648.1"/>
    <property type="molecule type" value="Genomic_DNA"/>
</dbReference>
<gene>
    <name evidence="1" type="ORF">TM448A05435_0008</name>
</gene>
<accession>A0A6H2A4F2</accession>
<protein>
    <submittedName>
        <fullName evidence="1">Uncharacterized protein</fullName>
    </submittedName>
</protein>
<sequence length="53" mass="6311">MKNKYTITIRNEEDREISRDYALNVKEYVDFIKMSGALQEMIEVLELSKEPTK</sequence>
<organism evidence="1">
    <name type="scientific">viral metagenome</name>
    <dbReference type="NCBI Taxonomy" id="1070528"/>
    <lineage>
        <taxon>unclassified sequences</taxon>
        <taxon>metagenomes</taxon>
        <taxon>organismal metagenomes</taxon>
    </lineage>
</organism>
<proteinExistence type="predicted"/>
<dbReference type="AlphaFoldDB" id="A0A6H2A4F2"/>
<name>A0A6H2A4F2_9ZZZZ</name>
<reference evidence="1" key="1">
    <citation type="submission" date="2020-03" db="EMBL/GenBank/DDBJ databases">
        <title>The deep terrestrial virosphere.</title>
        <authorList>
            <person name="Holmfeldt K."/>
            <person name="Nilsson E."/>
            <person name="Simone D."/>
            <person name="Lopez-Fernandez M."/>
            <person name="Wu X."/>
            <person name="de Brujin I."/>
            <person name="Lundin D."/>
            <person name="Andersson A."/>
            <person name="Bertilsson S."/>
            <person name="Dopson M."/>
        </authorList>
    </citation>
    <scope>NUCLEOTIDE SEQUENCE</scope>
    <source>
        <strain evidence="1">TM448A05435</strain>
    </source>
</reference>
<evidence type="ECO:0000313" key="1">
    <source>
        <dbReference type="EMBL" id="QJA54648.1"/>
    </source>
</evidence>